<keyword evidence="3 5" id="KW-1133">Transmembrane helix</keyword>
<comment type="subcellular location">
    <subcellularLocation>
        <location evidence="1">Membrane</location>
        <topology evidence="1">Multi-pass membrane protein</topology>
    </subcellularLocation>
</comment>
<dbReference type="AlphaFoldDB" id="A0A081EVJ9"/>
<evidence type="ECO:0000256" key="1">
    <source>
        <dbReference type="ARBA" id="ARBA00004141"/>
    </source>
</evidence>
<feature type="transmembrane region" description="Helical" evidence="5">
    <location>
        <begin position="338"/>
        <end position="356"/>
    </location>
</feature>
<comment type="caution">
    <text evidence="6">The sequence shown here is derived from an EMBL/GenBank/DDBJ whole genome shotgun (WGS) entry which is preliminary data.</text>
</comment>
<dbReference type="OrthoDB" id="15253at2157"/>
<keyword evidence="2 5" id="KW-0812">Transmembrane</keyword>
<dbReference type="RefSeq" id="WP_050024381.1">
    <property type="nucleotide sequence ID" value="NZ_JNFH02000019.1"/>
</dbReference>
<dbReference type="Pfam" id="PF00146">
    <property type="entry name" value="NADHdh"/>
    <property type="match status" value="1"/>
</dbReference>
<organism evidence="6 7">
    <name type="scientific">Halorubrum saccharovorum</name>
    <dbReference type="NCBI Taxonomy" id="2248"/>
    <lineage>
        <taxon>Archaea</taxon>
        <taxon>Methanobacteriati</taxon>
        <taxon>Methanobacteriota</taxon>
        <taxon>Stenosarchaea group</taxon>
        <taxon>Halobacteria</taxon>
        <taxon>Halobacteriales</taxon>
        <taxon>Haloferacaceae</taxon>
        <taxon>Halorubrum</taxon>
    </lineage>
</organism>
<feature type="transmembrane region" description="Helical" evidence="5">
    <location>
        <begin position="26"/>
        <end position="47"/>
    </location>
</feature>
<dbReference type="GO" id="GO:0003954">
    <property type="term" value="F:NADH dehydrogenase activity"/>
    <property type="evidence" value="ECO:0007669"/>
    <property type="project" value="TreeGrafter"/>
</dbReference>
<keyword evidence="4 5" id="KW-0472">Membrane</keyword>
<proteinExistence type="inferred from homology"/>
<dbReference type="GO" id="GO:0009060">
    <property type="term" value="P:aerobic respiration"/>
    <property type="evidence" value="ECO:0007669"/>
    <property type="project" value="TreeGrafter"/>
</dbReference>
<feature type="transmembrane region" description="Helical" evidence="5">
    <location>
        <begin position="263"/>
        <end position="288"/>
    </location>
</feature>
<accession>A0A081EVJ9</accession>
<evidence type="ECO:0000256" key="5">
    <source>
        <dbReference type="SAM" id="Phobius"/>
    </source>
</evidence>
<evidence type="ECO:0000256" key="2">
    <source>
        <dbReference type="ARBA" id="ARBA00022692"/>
    </source>
</evidence>
<evidence type="ECO:0000256" key="4">
    <source>
        <dbReference type="ARBA" id="ARBA00023136"/>
    </source>
</evidence>
<dbReference type="Proteomes" id="UP000053331">
    <property type="component" value="Unassembled WGS sequence"/>
</dbReference>
<feature type="transmembrane region" description="Helical" evidence="5">
    <location>
        <begin position="68"/>
        <end position="89"/>
    </location>
</feature>
<evidence type="ECO:0000313" key="7">
    <source>
        <dbReference type="Proteomes" id="UP000053331"/>
    </source>
</evidence>
<feature type="transmembrane region" description="Helical" evidence="5">
    <location>
        <begin position="101"/>
        <end position="122"/>
    </location>
</feature>
<dbReference type="GO" id="GO:0016020">
    <property type="term" value="C:membrane"/>
    <property type="evidence" value="ECO:0007669"/>
    <property type="project" value="UniProtKB-SubCell"/>
</dbReference>
<feature type="transmembrane region" description="Helical" evidence="5">
    <location>
        <begin position="207"/>
        <end position="233"/>
    </location>
</feature>
<feature type="transmembrane region" description="Helical" evidence="5">
    <location>
        <begin position="134"/>
        <end position="158"/>
    </location>
</feature>
<dbReference type="EMBL" id="JNFH02000019">
    <property type="protein sequence ID" value="KDS91437.1"/>
    <property type="molecule type" value="Genomic_DNA"/>
</dbReference>
<evidence type="ECO:0000313" key="6">
    <source>
        <dbReference type="EMBL" id="KDS91437.1"/>
    </source>
</evidence>
<dbReference type="HAMAP" id="MF_01350">
    <property type="entry name" value="NDH1_NuoH"/>
    <property type="match status" value="1"/>
</dbReference>
<reference evidence="6 7" key="1">
    <citation type="journal article" date="2015" name="Genome Announc.">
        <title>Draft genome sequence of a Halorubrum H3 strain isolated from the burlinskoye salt lake (Altai Krai, Russia).</title>
        <authorList>
            <person name="Rozanov A.S."/>
            <person name="Bryanskaya A.V."/>
            <person name="Malup T.K."/>
            <person name="Kotenko A.V."/>
            <person name="Peltek S.E."/>
        </authorList>
    </citation>
    <scope>NUCLEOTIDE SEQUENCE [LARGE SCALE GENOMIC DNA]</scope>
    <source>
        <strain evidence="6 7">H3</strain>
    </source>
</reference>
<sequence length="357" mass="37731">MGTAPAQLFPEYLVDTFGIDSVLGDVVASLIGAALVANIILAFSGVAGPWAKRKITAAFTDRIAVDRIGPYGLLIIPAAAVQLLAKELIVPEGVDRPTWDIAPILLPASAMLGFSVIPMGHIGPLNLHLADPEVGLALVFAFASIASVSLVMAGYASSNKYSLLGGLRAVAQNLAYEIPLIVTAMSVVIFAGTLQISGVVGAQTETLVTIAGISIPAWFAFVNPFAFVLFLTANMAEIGRNPFDIPEAPTEIVGGYQTEYSSAYFVLFYLGEFVHIFLGGAILSVVFLGGASGPGPESISFIWFVVKVWGFFLFTQWARAAIPRVRIDQLIEIGWKGMLVLSFANLVLTAVIVGVIA</sequence>
<feature type="transmembrane region" description="Helical" evidence="5">
    <location>
        <begin position="300"/>
        <end position="318"/>
    </location>
</feature>
<keyword evidence="7" id="KW-1185">Reference proteome</keyword>
<name>A0A081EVJ9_9EURY</name>
<dbReference type="InterPro" id="IPR001694">
    <property type="entry name" value="NADH_UbQ_OxRdtase_su1/FPO"/>
</dbReference>
<dbReference type="PANTHER" id="PTHR11432:SF3">
    <property type="entry name" value="NADH-UBIQUINONE OXIDOREDUCTASE CHAIN 1"/>
    <property type="match status" value="1"/>
</dbReference>
<gene>
    <name evidence="6" type="ORF">FK85_02180</name>
</gene>
<dbReference type="PANTHER" id="PTHR11432">
    <property type="entry name" value="NADH DEHYDROGENASE SUBUNIT 1"/>
    <property type="match status" value="1"/>
</dbReference>
<evidence type="ECO:0000256" key="3">
    <source>
        <dbReference type="ARBA" id="ARBA00022989"/>
    </source>
</evidence>
<protein>
    <submittedName>
        <fullName evidence="6">NADH dehydrogenase</fullName>
    </submittedName>
</protein>
<feature type="transmembrane region" description="Helical" evidence="5">
    <location>
        <begin position="178"/>
        <end position="200"/>
    </location>
</feature>